<dbReference type="Gene3D" id="1.10.268.10">
    <property type="entry name" value="Topoisomerase, domain 3"/>
    <property type="match status" value="1"/>
</dbReference>
<gene>
    <name evidence="2" type="ORF">GCM10009744_32740</name>
</gene>
<protein>
    <recommendedName>
        <fullName evidence="4">DNA topoisomerase (ATP-hydrolyzing)</fullName>
    </recommendedName>
</protein>
<name>A0ABN2FCY7_9ACTN</name>
<dbReference type="RefSeq" id="WP_344112332.1">
    <property type="nucleotide sequence ID" value="NZ_BAAANE010000005.1"/>
</dbReference>
<evidence type="ECO:0000256" key="1">
    <source>
        <dbReference type="ARBA" id="ARBA00000185"/>
    </source>
</evidence>
<comment type="caution">
    <text evidence="2">The sequence shown here is derived from an EMBL/GenBank/DDBJ whole genome shotgun (WGS) entry which is preliminary data.</text>
</comment>
<organism evidence="2 3">
    <name type="scientific">Kribbella alba</name>
    <dbReference type="NCBI Taxonomy" id="190197"/>
    <lineage>
        <taxon>Bacteria</taxon>
        <taxon>Bacillati</taxon>
        <taxon>Actinomycetota</taxon>
        <taxon>Actinomycetes</taxon>
        <taxon>Propionibacteriales</taxon>
        <taxon>Kribbellaceae</taxon>
        <taxon>Kribbella</taxon>
    </lineage>
</organism>
<evidence type="ECO:0000313" key="3">
    <source>
        <dbReference type="Proteomes" id="UP001501319"/>
    </source>
</evidence>
<keyword evidence="3" id="KW-1185">Reference proteome</keyword>
<dbReference type="Proteomes" id="UP001501319">
    <property type="component" value="Unassembled WGS sequence"/>
</dbReference>
<reference evidence="2 3" key="1">
    <citation type="journal article" date="2019" name="Int. J. Syst. Evol. Microbiol.">
        <title>The Global Catalogue of Microorganisms (GCM) 10K type strain sequencing project: providing services to taxonomists for standard genome sequencing and annotation.</title>
        <authorList>
            <consortium name="The Broad Institute Genomics Platform"/>
            <consortium name="The Broad Institute Genome Sequencing Center for Infectious Disease"/>
            <person name="Wu L."/>
            <person name="Ma J."/>
        </authorList>
    </citation>
    <scope>NUCLEOTIDE SEQUENCE [LARGE SCALE GENOMIC DNA]</scope>
    <source>
        <strain evidence="2 3">JCM 14306</strain>
    </source>
</reference>
<dbReference type="InterPro" id="IPR013760">
    <property type="entry name" value="Topo_IIA-like_dom_sf"/>
</dbReference>
<evidence type="ECO:0008006" key="4">
    <source>
        <dbReference type="Google" id="ProtNLM"/>
    </source>
</evidence>
<comment type="catalytic activity">
    <reaction evidence="1">
        <text>ATP-dependent breakage, passage and rejoining of double-stranded DNA.</text>
        <dbReference type="EC" id="5.6.2.2"/>
    </reaction>
</comment>
<sequence length="137" mass="15093">MTTTYALPIARARSRSRAHAVPALWRQVVRGAALDRGASKGDDRVVHPGVVEPDRSAYTQLEIYEGLLRAFDRRAEVLDAIASAPDRDAAVLRVRDLLEVTQLQATAILDLQLHRFAAGARDRIAHRAAELRHALIG</sequence>
<dbReference type="SUPFAM" id="SSF56719">
    <property type="entry name" value="Type II DNA topoisomerase"/>
    <property type="match status" value="1"/>
</dbReference>
<dbReference type="InterPro" id="IPR013757">
    <property type="entry name" value="Topo_IIA_A_a_sf"/>
</dbReference>
<proteinExistence type="predicted"/>
<evidence type="ECO:0000313" key="2">
    <source>
        <dbReference type="EMBL" id="GAA1640392.1"/>
    </source>
</evidence>
<accession>A0ABN2FCY7</accession>
<dbReference type="EMBL" id="BAAANE010000005">
    <property type="protein sequence ID" value="GAA1640392.1"/>
    <property type="molecule type" value="Genomic_DNA"/>
</dbReference>